<keyword evidence="3" id="KW-1185">Reference proteome</keyword>
<dbReference type="SUPFAM" id="SSF56994">
    <property type="entry name" value="Insulin-like"/>
    <property type="match status" value="1"/>
</dbReference>
<sequence length="149" mass="17419">MLFITILRRWELPLFNNNSGKSRVRNPNAERSFLNKMKNSCFWRAVALVAIIFCLEVVKAKNLYKVNEVGHRRVFDKFCGDRINEILFASCSSKRKRRSAIMDENEALSFLQFQRSQRNAGRHVRSTSTDIVEECCHEGCALEEVYEYC</sequence>
<feature type="domain" description="Insulin-like" evidence="1">
    <location>
        <begin position="77"/>
        <end position="149"/>
    </location>
</feature>
<reference evidence="3" key="1">
    <citation type="journal article" date="2017" name="bioRxiv">
        <title>Comparative analysis of the genomes of Stylophora pistillata and Acropora digitifera provides evidence for extensive differences between species of corals.</title>
        <authorList>
            <person name="Voolstra C.R."/>
            <person name="Li Y."/>
            <person name="Liew Y.J."/>
            <person name="Baumgarten S."/>
            <person name="Zoccola D."/>
            <person name="Flot J.-F."/>
            <person name="Tambutte S."/>
            <person name="Allemand D."/>
            <person name="Aranda M."/>
        </authorList>
    </citation>
    <scope>NUCLEOTIDE SEQUENCE [LARGE SCALE GENOMIC DNA]</scope>
</reference>
<organism evidence="2 3">
    <name type="scientific">Stylophora pistillata</name>
    <name type="common">Smooth cauliflower coral</name>
    <dbReference type="NCBI Taxonomy" id="50429"/>
    <lineage>
        <taxon>Eukaryota</taxon>
        <taxon>Metazoa</taxon>
        <taxon>Cnidaria</taxon>
        <taxon>Anthozoa</taxon>
        <taxon>Hexacorallia</taxon>
        <taxon>Scleractinia</taxon>
        <taxon>Astrocoeniina</taxon>
        <taxon>Pocilloporidae</taxon>
        <taxon>Stylophora</taxon>
    </lineage>
</organism>
<dbReference type="Gene3D" id="1.10.100.10">
    <property type="entry name" value="Insulin-like"/>
    <property type="match status" value="1"/>
</dbReference>
<dbReference type="Pfam" id="PF00049">
    <property type="entry name" value="Insulin"/>
    <property type="match status" value="1"/>
</dbReference>
<comment type="caution">
    <text evidence="2">The sequence shown here is derived from an EMBL/GenBank/DDBJ whole genome shotgun (WGS) entry which is preliminary data.</text>
</comment>
<dbReference type="InterPro" id="IPR036438">
    <property type="entry name" value="Insulin-like_sf"/>
</dbReference>
<dbReference type="Proteomes" id="UP000225706">
    <property type="component" value="Unassembled WGS sequence"/>
</dbReference>
<dbReference type="AlphaFoldDB" id="A0A2B4SIJ3"/>
<evidence type="ECO:0000313" key="2">
    <source>
        <dbReference type="EMBL" id="PFX28302.1"/>
    </source>
</evidence>
<dbReference type="GO" id="GO:0005576">
    <property type="term" value="C:extracellular region"/>
    <property type="evidence" value="ECO:0007669"/>
    <property type="project" value="InterPro"/>
</dbReference>
<protein>
    <recommendedName>
        <fullName evidence="1">Insulin-like domain-containing protein</fullName>
    </recommendedName>
</protein>
<dbReference type="OrthoDB" id="5966706at2759"/>
<dbReference type="InterPro" id="IPR016179">
    <property type="entry name" value="Insulin-like"/>
</dbReference>
<proteinExistence type="predicted"/>
<dbReference type="GO" id="GO:0005179">
    <property type="term" value="F:hormone activity"/>
    <property type="evidence" value="ECO:0007669"/>
    <property type="project" value="InterPro"/>
</dbReference>
<gene>
    <name evidence="2" type="ORF">AWC38_SpisGene6971</name>
</gene>
<dbReference type="EMBL" id="LSMT01000086">
    <property type="protein sequence ID" value="PFX28302.1"/>
    <property type="molecule type" value="Genomic_DNA"/>
</dbReference>
<name>A0A2B4SIJ3_STYPI</name>
<evidence type="ECO:0000259" key="1">
    <source>
        <dbReference type="Pfam" id="PF00049"/>
    </source>
</evidence>
<accession>A0A2B4SIJ3</accession>
<dbReference type="CDD" id="cd00101">
    <property type="entry name" value="IlGF_like"/>
    <property type="match status" value="1"/>
</dbReference>
<evidence type="ECO:0000313" key="3">
    <source>
        <dbReference type="Proteomes" id="UP000225706"/>
    </source>
</evidence>